<evidence type="ECO:0000313" key="7">
    <source>
        <dbReference type="EMBL" id="ETE73680.1"/>
    </source>
</evidence>
<dbReference type="InterPro" id="IPR009057">
    <property type="entry name" value="Homeodomain-like_sf"/>
</dbReference>
<evidence type="ECO:0000256" key="3">
    <source>
        <dbReference type="ARBA" id="ARBA00038449"/>
    </source>
</evidence>
<organism evidence="7 8">
    <name type="scientific">Ophiophagus hannah</name>
    <name type="common">King cobra</name>
    <name type="synonym">Naja hannah</name>
    <dbReference type="NCBI Taxonomy" id="8665"/>
    <lineage>
        <taxon>Eukaryota</taxon>
        <taxon>Metazoa</taxon>
        <taxon>Chordata</taxon>
        <taxon>Craniata</taxon>
        <taxon>Vertebrata</taxon>
        <taxon>Euteleostomi</taxon>
        <taxon>Lepidosauria</taxon>
        <taxon>Squamata</taxon>
        <taxon>Bifurcata</taxon>
        <taxon>Unidentata</taxon>
        <taxon>Episquamata</taxon>
        <taxon>Toxicofera</taxon>
        <taxon>Serpentes</taxon>
        <taxon>Colubroidea</taxon>
        <taxon>Elapidae</taxon>
        <taxon>Elapinae</taxon>
        <taxon>Ophiophagus</taxon>
    </lineage>
</organism>
<gene>
    <name evidence="7" type="primary">EVX2</name>
    <name evidence="7" type="ORF">L345_00476</name>
</gene>
<evidence type="ECO:0000259" key="6">
    <source>
        <dbReference type="Pfam" id="PF00046"/>
    </source>
</evidence>
<dbReference type="Gene3D" id="1.10.10.60">
    <property type="entry name" value="Homeodomain-like"/>
    <property type="match status" value="1"/>
</dbReference>
<reference evidence="7 8" key="1">
    <citation type="journal article" date="2013" name="Proc. Natl. Acad. Sci. U.S.A.">
        <title>The king cobra genome reveals dynamic gene evolution and adaptation in the snake venom system.</title>
        <authorList>
            <person name="Vonk F.J."/>
            <person name="Casewell N.R."/>
            <person name="Henkel C.V."/>
            <person name="Heimberg A.M."/>
            <person name="Jansen H.J."/>
            <person name="McCleary R.J."/>
            <person name="Kerkkamp H.M."/>
            <person name="Vos R.A."/>
            <person name="Guerreiro I."/>
            <person name="Calvete J.J."/>
            <person name="Wuster W."/>
            <person name="Woods A.E."/>
            <person name="Logan J.M."/>
            <person name="Harrison R.A."/>
            <person name="Castoe T.A."/>
            <person name="de Koning A.P."/>
            <person name="Pollock D.D."/>
            <person name="Yandell M."/>
            <person name="Calderon D."/>
            <person name="Renjifo C."/>
            <person name="Currier R.B."/>
            <person name="Salgado D."/>
            <person name="Pla D."/>
            <person name="Sanz L."/>
            <person name="Hyder A.S."/>
            <person name="Ribeiro J.M."/>
            <person name="Arntzen J.W."/>
            <person name="van den Thillart G.E."/>
            <person name="Boetzer M."/>
            <person name="Pirovano W."/>
            <person name="Dirks R.P."/>
            <person name="Spaink H.P."/>
            <person name="Duboule D."/>
            <person name="McGlinn E."/>
            <person name="Kini R.M."/>
            <person name="Richardson M.K."/>
        </authorList>
    </citation>
    <scope>NUCLEOTIDE SEQUENCE</scope>
    <source>
        <tissue evidence="7">Blood</tissue>
    </source>
</reference>
<evidence type="ECO:0000256" key="4">
    <source>
        <dbReference type="RuleBase" id="RU000682"/>
    </source>
</evidence>
<keyword evidence="4" id="KW-0539">Nucleus</keyword>
<keyword evidence="4 7" id="KW-0238">DNA-binding</keyword>
<dbReference type="SUPFAM" id="SSF46689">
    <property type="entry name" value="Homeodomain-like"/>
    <property type="match status" value="1"/>
</dbReference>
<dbReference type="CDD" id="cd00086">
    <property type="entry name" value="homeodomain"/>
    <property type="match status" value="1"/>
</dbReference>
<dbReference type="Proteomes" id="UP000018936">
    <property type="component" value="Unassembled WGS sequence"/>
</dbReference>
<evidence type="ECO:0000256" key="1">
    <source>
        <dbReference type="ARBA" id="ARBA00004123"/>
    </source>
</evidence>
<comment type="subcellular location">
    <subcellularLocation>
        <location evidence="1 4">Nucleus</location>
    </subcellularLocation>
</comment>
<dbReference type="PANTHER" id="PTHR46294">
    <property type="entry name" value="SEGMENTATION PROTEIN EVEN-SKIPPED"/>
    <property type="match status" value="1"/>
</dbReference>
<dbReference type="GO" id="GO:0000981">
    <property type="term" value="F:DNA-binding transcription factor activity, RNA polymerase II-specific"/>
    <property type="evidence" value="ECO:0007669"/>
    <property type="project" value="TreeGrafter"/>
</dbReference>
<dbReference type="OrthoDB" id="6159439at2759"/>
<keyword evidence="4 7" id="KW-0371">Homeobox</keyword>
<keyword evidence="2" id="KW-0217">Developmental protein</keyword>
<proteinExistence type="inferred from homology"/>
<evidence type="ECO:0000256" key="5">
    <source>
        <dbReference type="SAM" id="MobiDB-lite"/>
    </source>
</evidence>
<comment type="similarity">
    <text evidence="3">Belongs to the even-skipped homeobox family.</text>
</comment>
<comment type="caution">
    <text evidence="7">The sequence shown here is derived from an EMBL/GenBank/DDBJ whole genome shotgun (WGS) entry which is preliminary data.</text>
</comment>
<dbReference type="EMBL" id="AZIM01000055">
    <property type="protein sequence ID" value="ETE73680.1"/>
    <property type="molecule type" value="Genomic_DNA"/>
</dbReference>
<feature type="region of interest" description="Disordered" evidence="5">
    <location>
        <begin position="23"/>
        <end position="59"/>
    </location>
</feature>
<feature type="domain" description="Homeobox" evidence="6">
    <location>
        <begin position="60"/>
        <end position="89"/>
    </location>
</feature>
<dbReference type="GO" id="GO:0000978">
    <property type="term" value="F:RNA polymerase II cis-regulatory region sequence-specific DNA binding"/>
    <property type="evidence" value="ECO:0007669"/>
    <property type="project" value="TreeGrafter"/>
</dbReference>
<accession>V8PH63</accession>
<keyword evidence="8" id="KW-1185">Reference proteome</keyword>
<dbReference type="Pfam" id="PF00046">
    <property type="entry name" value="Homeodomain"/>
    <property type="match status" value="1"/>
</dbReference>
<dbReference type="GO" id="GO:0005634">
    <property type="term" value="C:nucleus"/>
    <property type="evidence" value="ECO:0007669"/>
    <property type="project" value="UniProtKB-SubCell"/>
</dbReference>
<dbReference type="InterPro" id="IPR052002">
    <property type="entry name" value="Even-skipped_HD"/>
</dbReference>
<dbReference type="PANTHER" id="PTHR46294:SF1">
    <property type="entry name" value="HOMEOBOX EVEN-SKIPPED HOMOLOG PROTEIN 2"/>
    <property type="match status" value="1"/>
</dbReference>
<name>V8PH63_OPHHA</name>
<feature type="compositionally biased region" description="Low complexity" evidence="5">
    <location>
        <begin position="23"/>
        <end position="55"/>
    </location>
</feature>
<sequence>MTLNGAVPWLGVAPDAAGLIGYSESSSTPSTTSSSSGSTLGNLHSGSSLSTSSSGADQVRRYRTAFTREQIARLEKEFYRENYVSRPRRSLWLTESPKSPPTFRELERGIKNHRCYCGVNFDANNVQIMTKIANHVL</sequence>
<feature type="non-terminal residue" evidence="7">
    <location>
        <position position="1"/>
    </location>
</feature>
<dbReference type="InterPro" id="IPR001356">
    <property type="entry name" value="HD"/>
</dbReference>
<evidence type="ECO:0000256" key="2">
    <source>
        <dbReference type="ARBA" id="ARBA00022473"/>
    </source>
</evidence>
<protein>
    <submittedName>
        <fullName evidence="7">Homeobox even-skipped-like protein 2</fullName>
    </submittedName>
</protein>
<evidence type="ECO:0000313" key="8">
    <source>
        <dbReference type="Proteomes" id="UP000018936"/>
    </source>
</evidence>
<dbReference type="AlphaFoldDB" id="V8PH63"/>